<feature type="domain" description="3-octaprenyl-4-hydroxybenzoate carboxy-lyase-like Rift-related" evidence="7">
    <location>
        <begin position="124"/>
        <end position="320"/>
    </location>
</feature>
<protein>
    <recommendedName>
        <fullName evidence="4">3-octaprenyl-4-hydroxybenzoate carboxy-lyase</fullName>
    </recommendedName>
    <alternativeName>
        <fullName evidence="6">Polyprenyl p-hydroxybenzoate decarboxylase</fullName>
    </alternativeName>
</protein>
<evidence type="ECO:0000256" key="3">
    <source>
        <dbReference type="ARBA" id="ARBA00011643"/>
    </source>
</evidence>
<evidence type="ECO:0000259" key="8">
    <source>
        <dbReference type="Pfam" id="PF20695"/>
    </source>
</evidence>
<reference evidence="10 11" key="1">
    <citation type="submission" date="2015-06" db="EMBL/GenBank/DDBJ databases">
        <title>A Comprehensive Approach to Explore the Metabolic and Phylogenetic Diversity of Bacterial Steroid Degradation in the Environment: Testosterone as an Example.</title>
        <authorList>
            <person name="Yang F.-C."/>
            <person name="Chen Y.-L."/>
            <person name="Yu C.-P."/>
            <person name="Tang S.-L."/>
            <person name="Wang P.-H."/>
            <person name="Ismail W."/>
            <person name="Wang C.-H."/>
            <person name="Yang C.-Y."/>
            <person name="Chiang Y.-R."/>
        </authorList>
    </citation>
    <scope>NUCLEOTIDE SEQUENCE [LARGE SCALE GENOMIC DNA]</scope>
    <source>
        <strain evidence="10 11">DSM 18526</strain>
    </source>
</reference>
<evidence type="ECO:0000313" key="11">
    <source>
        <dbReference type="Proteomes" id="UP000070250"/>
    </source>
</evidence>
<keyword evidence="5" id="KW-0831">Ubiquinone biosynthesis</keyword>
<name>A0A127FAZ4_STEDE</name>
<dbReference type="KEGG" id="sdf:ACG33_10855"/>
<dbReference type="InterPro" id="IPR048304">
    <property type="entry name" value="UbiD_Rift_dom"/>
</dbReference>
<dbReference type="NCBIfam" id="TIGR00148">
    <property type="entry name" value="UbiD family decarboxylase"/>
    <property type="match status" value="1"/>
</dbReference>
<dbReference type="Pfam" id="PF20695">
    <property type="entry name" value="UbiD_N"/>
    <property type="match status" value="1"/>
</dbReference>
<keyword evidence="11" id="KW-1185">Reference proteome</keyword>
<dbReference type="SUPFAM" id="SSF50475">
    <property type="entry name" value="FMN-binding split barrel"/>
    <property type="match status" value="1"/>
</dbReference>
<proteinExistence type="inferred from homology"/>
<evidence type="ECO:0000256" key="2">
    <source>
        <dbReference type="ARBA" id="ARBA00010021"/>
    </source>
</evidence>
<comment type="pathway">
    <text evidence="1">Cofactor biosynthesis; ubiquinone biosynthesis.</text>
</comment>
<feature type="domain" description="3-octaprenyl-4-hydroxybenzoate carboxy-lyase-like C-terminal" evidence="9">
    <location>
        <begin position="328"/>
        <end position="452"/>
    </location>
</feature>
<evidence type="ECO:0000256" key="6">
    <source>
        <dbReference type="ARBA" id="ARBA00030393"/>
    </source>
</evidence>
<comment type="subunit">
    <text evidence="3">Homohexamer.</text>
</comment>
<dbReference type="Gene3D" id="3.40.1670.10">
    <property type="entry name" value="UbiD C-terminal domain-like"/>
    <property type="match status" value="1"/>
</dbReference>
<dbReference type="AlphaFoldDB" id="A0A127FAZ4"/>
<dbReference type="GO" id="GO:0006744">
    <property type="term" value="P:ubiquinone biosynthetic process"/>
    <property type="evidence" value="ECO:0007669"/>
    <property type="project" value="UniProtKB-KW"/>
</dbReference>
<evidence type="ECO:0000256" key="1">
    <source>
        <dbReference type="ARBA" id="ARBA00004749"/>
    </source>
</evidence>
<evidence type="ECO:0000259" key="9">
    <source>
        <dbReference type="Pfam" id="PF20696"/>
    </source>
</evidence>
<dbReference type="EMBL" id="CP011971">
    <property type="protein sequence ID" value="AMN47587.1"/>
    <property type="molecule type" value="Genomic_DNA"/>
</dbReference>
<dbReference type="PANTHER" id="PTHR30108">
    <property type="entry name" value="3-OCTAPRENYL-4-HYDROXYBENZOATE CARBOXY-LYASE-RELATED"/>
    <property type="match status" value="1"/>
</dbReference>
<dbReference type="STRING" id="465721.ACG33_10855"/>
<dbReference type="RefSeq" id="WP_066921134.1">
    <property type="nucleotide sequence ID" value="NZ_CP011971.1"/>
</dbReference>
<feature type="domain" description="3-octaprenyl-4-hydroxybenzoate carboxy-lyase-like N-terminal" evidence="8">
    <location>
        <begin position="10"/>
        <end position="87"/>
    </location>
</feature>
<dbReference type="Pfam" id="PF20696">
    <property type="entry name" value="UbiD_C"/>
    <property type="match status" value="1"/>
</dbReference>
<accession>A0A127FAZ4</accession>
<dbReference type="SUPFAM" id="SSF143968">
    <property type="entry name" value="UbiD C-terminal domain-like"/>
    <property type="match status" value="1"/>
</dbReference>
<dbReference type="Pfam" id="PF01977">
    <property type="entry name" value="UbiD"/>
    <property type="match status" value="1"/>
</dbReference>
<dbReference type="FunFam" id="3.40.1670.10:FF:000001">
    <property type="entry name" value="3-octaprenyl-4-hydroxybenzoate carboxy-lyase"/>
    <property type="match status" value="1"/>
</dbReference>
<keyword evidence="10" id="KW-0456">Lyase</keyword>
<dbReference type="PANTHER" id="PTHR30108:SF17">
    <property type="entry name" value="FERULIC ACID DECARBOXYLASE 1"/>
    <property type="match status" value="1"/>
</dbReference>
<dbReference type="InterPro" id="IPR049383">
    <property type="entry name" value="UbiD-like_N"/>
</dbReference>
<evidence type="ECO:0000259" key="7">
    <source>
        <dbReference type="Pfam" id="PF01977"/>
    </source>
</evidence>
<organism evidence="10 11">
    <name type="scientific">Steroidobacter denitrificans</name>
    <dbReference type="NCBI Taxonomy" id="465721"/>
    <lineage>
        <taxon>Bacteria</taxon>
        <taxon>Pseudomonadati</taxon>
        <taxon>Pseudomonadota</taxon>
        <taxon>Gammaproteobacteria</taxon>
        <taxon>Steroidobacterales</taxon>
        <taxon>Steroidobacteraceae</taxon>
        <taxon>Steroidobacter</taxon>
    </lineage>
</organism>
<dbReference type="GO" id="GO:0008694">
    <property type="term" value="F:4-hydroxy-3-polyprenylbenzoate decarboxylase activity"/>
    <property type="evidence" value="ECO:0007669"/>
    <property type="project" value="TreeGrafter"/>
</dbReference>
<evidence type="ECO:0000313" key="10">
    <source>
        <dbReference type="EMBL" id="AMN47587.1"/>
    </source>
</evidence>
<evidence type="ECO:0000256" key="4">
    <source>
        <dbReference type="ARBA" id="ARBA00018597"/>
    </source>
</evidence>
<dbReference type="InterPro" id="IPR049381">
    <property type="entry name" value="UbiD-like_C"/>
</dbReference>
<dbReference type="GO" id="GO:0005829">
    <property type="term" value="C:cytosol"/>
    <property type="evidence" value="ECO:0007669"/>
    <property type="project" value="TreeGrafter"/>
</dbReference>
<comment type="similarity">
    <text evidence="2">Belongs to the UbiD family.</text>
</comment>
<dbReference type="OrthoDB" id="9809841at2"/>
<dbReference type="Gene3D" id="1.20.5.570">
    <property type="entry name" value="Single helix bin"/>
    <property type="match status" value="1"/>
</dbReference>
<evidence type="ECO:0000256" key="5">
    <source>
        <dbReference type="ARBA" id="ARBA00022688"/>
    </source>
</evidence>
<dbReference type="PATRIC" id="fig|465721.4.peg.2313"/>
<sequence>MSYASLREFIQDLERRGELKRVPFPVDPRLEMTELCRQSLLNGGPALLFEQPSGYDMPVLGNLFGTTQRVAAALGYDSVARLREVGSVLAFLKEPQWPDRLSAVFEHLPAFAPLLKATPRVIAAPPCREIVQTGTDIDVTRLPVWTCWPKDAGPLITWGLVITRGVHHSRQNVAVYRQQVLGPNRVIMRWLPHRGGALDYRDWRRQHPDKPFPVVVAIGADPALLIAAAAPIPDSVSEFQFAGMLRRRRSEIWQTASGLSAPASAEIVFEGHIMPGDEALEGPFGDHTGYYNSQAKFPVLTIDRLCMRRNAIYHGGYMGRSPEDEPSVIAMALNEMFVPMLQRTFPEIVDFWLPPEACSYRVAVVSIRKAYPGHAQRVMQAVWSYLRQFTYTKFVIVTDDDIDVRNWKEVIWAISTRVDPARDTMLVRRTPIDYLDFASPVAGLGSKLGIDATNKWPAETRRVWGTPIEMTDQVVQRCRTLWQALQTPQSAPLDPDRHPRP</sequence>
<dbReference type="InterPro" id="IPR002830">
    <property type="entry name" value="UbiD"/>
</dbReference>
<dbReference type="Proteomes" id="UP000070250">
    <property type="component" value="Chromosome"/>
</dbReference>
<gene>
    <name evidence="10" type="ORF">ACG33_10855</name>
</gene>